<evidence type="ECO:0000313" key="3">
    <source>
        <dbReference type="Proteomes" id="UP001200604"/>
    </source>
</evidence>
<keyword evidence="3" id="KW-1185">Reference proteome</keyword>
<keyword evidence="1" id="KW-0812">Transmembrane</keyword>
<name>A0ABS9HPJ4_9CORY</name>
<keyword evidence="1" id="KW-0472">Membrane</keyword>
<evidence type="ECO:0000256" key="1">
    <source>
        <dbReference type="SAM" id="Phobius"/>
    </source>
</evidence>
<evidence type="ECO:0000313" key="2">
    <source>
        <dbReference type="EMBL" id="MCF6774823.1"/>
    </source>
</evidence>
<keyword evidence="1" id="KW-1133">Transmembrane helix</keyword>
<sequence length="50" mass="5932">MYAWIWQHLPGPTWFRVIEALVLIAAVVLILMQFVFPVVSDWMPYNDVRV</sequence>
<protein>
    <submittedName>
        <fullName evidence="2">Uncharacterized protein</fullName>
    </submittedName>
</protein>
<reference evidence="2 3" key="1">
    <citation type="submission" date="2022-01" db="EMBL/GenBank/DDBJ databases">
        <title>Identification and Characterization of Corynebacterium sp.</title>
        <authorList>
            <person name="Luo Q."/>
            <person name="Qu P."/>
            <person name="Chen Q."/>
        </authorList>
    </citation>
    <scope>NUCLEOTIDE SEQUENCE [LARGE SCALE GENOMIC DNA]</scope>
    <source>
        <strain evidence="2 3">MC-12</strain>
    </source>
</reference>
<dbReference type="Proteomes" id="UP001200604">
    <property type="component" value="Unassembled WGS sequence"/>
</dbReference>
<accession>A0ABS9HPJ4</accession>
<gene>
    <name evidence="2" type="ORF">L3H44_10490</name>
</gene>
<comment type="caution">
    <text evidence="2">The sequence shown here is derived from an EMBL/GenBank/DDBJ whole genome shotgun (WGS) entry which is preliminary data.</text>
</comment>
<dbReference type="RefSeq" id="WP_046201859.1">
    <property type="nucleotide sequence ID" value="NZ_JAFFSY010000003.1"/>
</dbReference>
<organism evidence="2 3">
    <name type="scientific">Corynebacterium parakroppenstedtii</name>
    <dbReference type="NCBI Taxonomy" id="2828363"/>
    <lineage>
        <taxon>Bacteria</taxon>
        <taxon>Bacillati</taxon>
        <taxon>Actinomycetota</taxon>
        <taxon>Actinomycetes</taxon>
        <taxon>Mycobacteriales</taxon>
        <taxon>Corynebacteriaceae</taxon>
        <taxon>Corynebacterium</taxon>
    </lineage>
</organism>
<dbReference type="GeneID" id="92727813"/>
<proteinExistence type="predicted"/>
<dbReference type="EMBL" id="JAKJKU010000005">
    <property type="protein sequence ID" value="MCF6774823.1"/>
    <property type="molecule type" value="Genomic_DNA"/>
</dbReference>
<feature type="transmembrane region" description="Helical" evidence="1">
    <location>
        <begin position="20"/>
        <end position="39"/>
    </location>
</feature>